<gene>
    <name evidence="2" type="ORF">CTDIVETGP_0479</name>
</gene>
<protein>
    <submittedName>
        <fullName evidence="2">Late competence protein ComEC, DNA transport</fullName>
    </submittedName>
</protein>
<dbReference type="InterPro" id="IPR001279">
    <property type="entry name" value="Metallo-B-lactamas"/>
</dbReference>
<proteinExistence type="predicted"/>
<evidence type="ECO:0000313" key="3">
    <source>
        <dbReference type="Proteomes" id="UP000019482"/>
    </source>
</evidence>
<accession>W6N5B1</accession>
<evidence type="ECO:0000313" key="2">
    <source>
        <dbReference type="EMBL" id="CDL90409.1"/>
    </source>
</evidence>
<name>W6N5B1_CLOTY</name>
<dbReference type="Pfam" id="PF00753">
    <property type="entry name" value="Lactamase_B"/>
    <property type="match status" value="1"/>
</dbReference>
<dbReference type="EMBL" id="CBXI010000006">
    <property type="protein sequence ID" value="CDL90409.1"/>
    <property type="molecule type" value="Genomic_DNA"/>
</dbReference>
<organism evidence="2 3">
    <name type="scientific">Clostridium tyrobutyricum DIVETGP</name>
    <dbReference type="NCBI Taxonomy" id="1408889"/>
    <lineage>
        <taxon>Bacteria</taxon>
        <taxon>Bacillati</taxon>
        <taxon>Bacillota</taxon>
        <taxon>Clostridia</taxon>
        <taxon>Eubacteriales</taxon>
        <taxon>Clostridiaceae</taxon>
        <taxon>Clostridium</taxon>
    </lineage>
</organism>
<reference evidence="2 3" key="1">
    <citation type="journal article" date="2015" name="Genome Announc.">
        <title>Draft Genome Sequence of Clostridium tyrobutyricum Strain DIVETGP, Isolated from Cow's Milk for Grana Padano Production.</title>
        <authorList>
            <person name="Soggiu A."/>
            <person name="Piras C."/>
            <person name="Gaiarsa S."/>
            <person name="Sassera D."/>
            <person name="Roncada P."/>
            <person name="Bendixen E."/>
            <person name="Brasca M."/>
            <person name="Bonizzi L."/>
        </authorList>
    </citation>
    <scope>NUCLEOTIDE SEQUENCE [LARGE SCALE GENOMIC DNA]</scope>
    <source>
        <strain evidence="2 3">DIVETGP</strain>
    </source>
</reference>
<dbReference type="RefSeq" id="WP_017895960.1">
    <property type="nucleotide sequence ID" value="NZ_CBXI010000006.1"/>
</dbReference>
<dbReference type="InterPro" id="IPR052159">
    <property type="entry name" value="Competence_DNA_uptake"/>
</dbReference>
<dbReference type="PANTHER" id="PTHR30619">
    <property type="entry name" value="DNA INTERNALIZATION/COMPETENCE PROTEIN COMEC/REC2"/>
    <property type="match status" value="1"/>
</dbReference>
<dbReference type="InterPro" id="IPR036866">
    <property type="entry name" value="RibonucZ/Hydroxyglut_hydro"/>
</dbReference>
<feature type="domain" description="Metallo-beta-lactamase" evidence="1">
    <location>
        <begin position="39"/>
        <end position="237"/>
    </location>
</feature>
<dbReference type="PANTHER" id="PTHR30619:SF7">
    <property type="entry name" value="BETA-LACTAMASE DOMAIN PROTEIN"/>
    <property type="match status" value="1"/>
</dbReference>
<sequence length="282" mass="31884">MKKKLTFVVISILVLCTGTITYANFGSRGSEVHFFSVGQSDCILIKSNNKNYLIDTGASYYTGKILTYLAFNNVKRINGIIITHYHDDHYEGLVKILKLIKTDKVYLPDNKNNMKHVLSKSLSRFDTSVKYIDRGWTLKANKINLKAIGPVEKDEKSNNNNSDENNNSIVLQGKIGNVSYLFAGDCEKKSEDAMLKLNILKKCDVLKVPHHGINTSTSHEFLNKLKPKAAIITSNGKTPNKMVIKRLLNHNIIVLRTDHQGNIVIKNNYLFCDKSNIHIKLF</sequence>
<dbReference type="GeneID" id="29420130"/>
<dbReference type="AlphaFoldDB" id="W6N5B1"/>
<dbReference type="CDD" id="cd07731">
    <property type="entry name" value="ComA-like_MBL-fold"/>
    <property type="match status" value="1"/>
</dbReference>
<evidence type="ECO:0000259" key="1">
    <source>
        <dbReference type="SMART" id="SM00849"/>
    </source>
</evidence>
<dbReference type="SUPFAM" id="SSF56281">
    <property type="entry name" value="Metallo-hydrolase/oxidoreductase"/>
    <property type="match status" value="1"/>
</dbReference>
<dbReference type="Proteomes" id="UP000019482">
    <property type="component" value="Unassembled WGS sequence"/>
</dbReference>
<keyword evidence="3" id="KW-1185">Reference proteome</keyword>
<dbReference type="InterPro" id="IPR035681">
    <property type="entry name" value="ComA-like_MBL"/>
</dbReference>
<dbReference type="OrthoDB" id="9761531at2"/>
<dbReference type="SMART" id="SM00849">
    <property type="entry name" value="Lactamase_B"/>
    <property type="match status" value="1"/>
</dbReference>
<dbReference type="Gene3D" id="3.60.15.10">
    <property type="entry name" value="Ribonuclease Z/Hydroxyacylglutathione hydrolase-like"/>
    <property type="match status" value="1"/>
</dbReference>
<comment type="caution">
    <text evidence="2">The sequence shown here is derived from an EMBL/GenBank/DDBJ whole genome shotgun (WGS) entry which is preliminary data.</text>
</comment>